<dbReference type="Pfam" id="PF17681">
    <property type="entry name" value="GCP_N_terminal"/>
    <property type="match status" value="1"/>
</dbReference>
<keyword evidence="3" id="KW-0386">Hypusine biosynthesis</keyword>
<accession>A0A8J2LJM6</accession>
<dbReference type="PANTHER" id="PTHR12697:SF5">
    <property type="entry name" value="DEOXYHYPUSINE HYDROXYLASE"/>
    <property type="match status" value="1"/>
</dbReference>
<feature type="domain" description="Gamma tubulin complex component C-terminal" evidence="6">
    <location>
        <begin position="1150"/>
        <end position="1472"/>
    </location>
</feature>
<organism evidence="8 9">
    <name type="scientific">Allacma fusca</name>
    <dbReference type="NCBI Taxonomy" id="39272"/>
    <lineage>
        <taxon>Eukaryota</taxon>
        <taxon>Metazoa</taxon>
        <taxon>Ecdysozoa</taxon>
        <taxon>Arthropoda</taxon>
        <taxon>Hexapoda</taxon>
        <taxon>Collembola</taxon>
        <taxon>Symphypleona</taxon>
        <taxon>Sminthuridae</taxon>
        <taxon>Allacma</taxon>
    </lineage>
</organism>
<gene>
    <name evidence="8" type="ORF">AFUS01_LOCUS47082</name>
</gene>
<dbReference type="InterPro" id="IPR004155">
    <property type="entry name" value="PBS_lyase_HEAT"/>
</dbReference>
<evidence type="ECO:0000256" key="5">
    <source>
        <dbReference type="SAM" id="MobiDB-lite"/>
    </source>
</evidence>
<feature type="region of interest" description="Disordered" evidence="5">
    <location>
        <begin position="151"/>
        <end position="184"/>
    </location>
</feature>
<keyword evidence="3" id="KW-0408">Iron</keyword>
<comment type="similarity">
    <text evidence="3">Belongs to the deoxyhypusine hydroxylase family.</text>
</comment>
<evidence type="ECO:0000313" key="9">
    <source>
        <dbReference type="Proteomes" id="UP000708208"/>
    </source>
</evidence>
<comment type="function">
    <text evidence="3">Catalyzes the hydroxylation of the N(6)-(4-aminobutyl)-L-lysine intermediate to form hypusine, an essential post-translational modification only found in mature eIF-5A factor.</text>
</comment>
<feature type="binding site" evidence="3">
    <location>
        <position position="1566"/>
    </location>
    <ligand>
        <name>Fe cation</name>
        <dbReference type="ChEBI" id="CHEBI:24875"/>
        <label>1</label>
    </ligand>
</feature>
<dbReference type="OrthoDB" id="421002at2759"/>
<dbReference type="EMBL" id="CAJVCH010571638">
    <property type="protein sequence ID" value="CAG7838067.1"/>
    <property type="molecule type" value="Genomic_DNA"/>
</dbReference>
<feature type="compositionally biased region" description="Polar residues" evidence="5">
    <location>
        <begin position="524"/>
        <end position="536"/>
    </location>
</feature>
<dbReference type="UniPathway" id="UPA00354"/>
<keyword evidence="3" id="KW-0560">Oxidoreductase</keyword>
<name>A0A8J2LJM6_9HEXA</name>
<dbReference type="Pfam" id="PF04130">
    <property type="entry name" value="GCP_C_terminal"/>
    <property type="match status" value="1"/>
</dbReference>
<feature type="binding site" evidence="3">
    <location>
        <position position="1598"/>
    </location>
    <ligand>
        <name>Fe cation</name>
        <dbReference type="ChEBI" id="CHEBI:24875"/>
        <label>1</label>
    </ligand>
</feature>
<protein>
    <recommendedName>
        <fullName evidence="3">Deoxyhypusine hydroxylase</fullName>
        <shortName evidence="3">DOHH</shortName>
        <ecNumber evidence="3">1.14.99.29</ecNumber>
    </recommendedName>
    <alternativeName>
        <fullName evidence="3">Deoxyhypusine dioxygenase</fullName>
    </alternativeName>
    <alternativeName>
        <fullName evidence="3">Deoxyhypusine monooxygenase</fullName>
    </alternativeName>
</protein>
<evidence type="ECO:0000256" key="4">
    <source>
        <dbReference type="PROSITE-ProRule" id="PRU00103"/>
    </source>
</evidence>
<evidence type="ECO:0000256" key="3">
    <source>
        <dbReference type="HAMAP-Rule" id="MF_03101"/>
    </source>
</evidence>
<dbReference type="PANTHER" id="PTHR12697">
    <property type="entry name" value="PBS LYASE HEAT-LIKE PROTEIN"/>
    <property type="match status" value="1"/>
</dbReference>
<evidence type="ECO:0000313" key="8">
    <source>
        <dbReference type="EMBL" id="CAG7838067.1"/>
    </source>
</evidence>
<comment type="catalytic activity">
    <reaction evidence="3">
        <text>[eIF5A protein]-deoxyhypusine + AH2 + O2 = [eIF5A protein]-hypusine + A + H2O</text>
        <dbReference type="Rhea" id="RHEA:14101"/>
        <dbReference type="Rhea" id="RHEA-COMP:10144"/>
        <dbReference type="Rhea" id="RHEA-COMP:12592"/>
        <dbReference type="ChEBI" id="CHEBI:13193"/>
        <dbReference type="ChEBI" id="CHEBI:15377"/>
        <dbReference type="ChEBI" id="CHEBI:15379"/>
        <dbReference type="ChEBI" id="CHEBI:17499"/>
        <dbReference type="ChEBI" id="CHEBI:82657"/>
        <dbReference type="ChEBI" id="CHEBI:91175"/>
        <dbReference type="EC" id="1.14.99.29"/>
    </reaction>
</comment>
<feature type="binding site" evidence="3">
    <location>
        <position position="1723"/>
    </location>
    <ligand>
        <name>Fe cation</name>
        <dbReference type="ChEBI" id="CHEBI:24875"/>
        <label>2</label>
    </ligand>
</feature>
<evidence type="ECO:0000259" key="7">
    <source>
        <dbReference type="Pfam" id="PF17681"/>
    </source>
</evidence>
<feature type="binding site" evidence="3">
    <location>
        <position position="1722"/>
    </location>
    <ligand>
        <name>Fe cation</name>
        <dbReference type="ChEBI" id="CHEBI:24875"/>
        <label>2</label>
    </ligand>
</feature>
<reference evidence="8" key="1">
    <citation type="submission" date="2021-06" db="EMBL/GenBank/DDBJ databases">
        <authorList>
            <person name="Hodson N. C."/>
            <person name="Mongue J. A."/>
            <person name="Jaron S. K."/>
        </authorList>
    </citation>
    <scope>NUCLEOTIDE SEQUENCE</scope>
</reference>
<feature type="binding site" evidence="3">
    <location>
        <position position="1565"/>
    </location>
    <ligand>
        <name>Fe cation</name>
        <dbReference type="ChEBI" id="CHEBI:24875"/>
        <label>1</label>
    </ligand>
</feature>
<dbReference type="PROSITE" id="PS50077">
    <property type="entry name" value="HEAT_REPEAT"/>
    <property type="match status" value="1"/>
</dbReference>
<comment type="cofactor">
    <cofactor evidence="3">
        <name>Fe(2+)</name>
        <dbReference type="ChEBI" id="CHEBI:29033"/>
    </cofactor>
    <text evidence="3">Binds 2 Fe(2+) ions per subunit.</text>
</comment>
<dbReference type="EC" id="1.14.99.29" evidence="3"/>
<keyword evidence="1" id="KW-0493">Microtubule</keyword>
<feature type="compositionally biased region" description="Polar residues" evidence="5">
    <location>
        <begin position="167"/>
        <end position="176"/>
    </location>
</feature>
<dbReference type="InterPro" id="IPR027517">
    <property type="entry name" value="Deoxyhypusine_hydroxylase"/>
</dbReference>
<keyword evidence="9" id="KW-1185">Reference proteome</keyword>
<dbReference type="Pfam" id="PF13646">
    <property type="entry name" value="HEAT_2"/>
    <property type="match status" value="2"/>
</dbReference>
<comment type="pathway">
    <text evidence="3">Protein modification; eIF5A hypusination.</text>
</comment>
<feature type="compositionally biased region" description="Basic and acidic residues" evidence="5">
    <location>
        <begin position="359"/>
        <end position="373"/>
    </location>
</feature>
<dbReference type="InterPro" id="IPR040457">
    <property type="entry name" value="GCP_C"/>
</dbReference>
<feature type="binding site" evidence="3">
    <location>
        <position position="1755"/>
    </location>
    <ligand>
        <name>Fe cation</name>
        <dbReference type="ChEBI" id="CHEBI:24875"/>
        <label>2</label>
    </ligand>
</feature>
<evidence type="ECO:0000256" key="1">
    <source>
        <dbReference type="ARBA" id="ARBA00022701"/>
    </source>
</evidence>
<feature type="binding site" evidence="3">
    <location>
        <position position="1756"/>
    </location>
    <ligand>
        <name>Fe cation</name>
        <dbReference type="ChEBI" id="CHEBI:24875"/>
        <label>2</label>
    </ligand>
</feature>
<keyword evidence="3" id="KW-0479">Metal-binding</keyword>
<dbReference type="InterPro" id="IPR021133">
    <property type="entry name" value="HEAT_type_2"/>
</dbReference>
<comment type="caution">
    <text evidence="8">The sequence shown here is derived from an EMBL/GenBank/DDBJ whole genome shotgun (WGS) entry which is preliminary data.</text>
</comment>
<dbReference type="SMART" id="SM00567">
    <property type="entry name" value="EZ_HEAT"/>
    <property type="match status" value="5"/>
</dbReference>
<feature type="domain" description="Gamma tubulin complex component protein N-terminal" evidence="7">
    <location>
        <begin position="844"/>
        <end position="1142"/>
    </location>
</feature>
<dbReference type="GO" id="GO:0046872">
    <property type="term" value="F:metal ion binding"/>
    <property type="evidence" value="ECO:0007669"/>
    <property type="project" value="UniProtKB-KW"/>
</dbReference>
<feature type="region of interest" description="Disordered" evidence="5">
    <location>
        <begin position="1505"/>
        <end position="1526"/>
    </location>
</feature>
<feature type="compositionally biased region" description="Polar residues" evidence="5">
    <location>
        <begin position="253"/>
        <end position="264"/>
    </location>
</feature>
<dbReference type="GO" id="GO:0019135">
    <property type="term" value="F:deoxyhypusine monooxygenase activity"/>
    <property type="evidence" value="ECO:0007669"/>
    <property type="project" value="UniProtKB-UniRule"/>
</dbReference>
<dbReference type="GO" id="GO:0043015">
    <property type="term" value="F:gamma-tubulin binding"/>
    <property type="evidence" value="ECO:0007669"/>
    <property type="project" value="InterPro"/>
</dbReference>
<dbReference type="HAMAP" id="MF_03101">
    <property type="entry name" value="Deoxyhypusine_hydroxylase"/>
    <property type="match status" value="1"/>
</dbReference>
<dbReference type="Proteomes" id="UP000708208">
    <property type="component" value="Unassembled WGS sequence"/>
</dbReference>
<dbReference type="GO" id="GO:0005874">
    <property type="term" value="C:microtubule"/>
    <property type="evidence" value="ECO:0007669"/>
    <property type="project" value="UniProtKB-KW"/>
</dbReference>
<feature type="compositionally biased region" description="Polar residues" evidence="5">
    <location>
        <begin position="333"/>
        <end position="358"/>
    </location>
</feature>
<feature type="binding site" evidence="3">
    <location>
        <position position="1599"/>
    </location>
    <ligand>
        <name>Fe cation</name>
        <dbReference type="ChEBI" id="CHEBI:24875"/>
        <label>1</label>
    </ligand>
</feature>
<proteinExistence type="inferred from homology"/>
<dbReference type="InterPro" id="IPR041470">
    <property type="entry name" value="GCP_N"/>
</dbReference>
<feature type="repeat" description="HEAT" evidence="4">
    <location>
        <begin position="1579"/>
        <end position="1619"/>
    </location>
</feature>
<feature type="compositionally biased region" description="Polar residues" evidence="5">
    <location>
        <begin position="379"/>
        <end position="398"/>
    </location>
</feature>
<keyword evidence="3" id="KW-0503">Monooxygenase</keyword>
<evidence type="ECO:0000256" key="2">
    <source>
        <dbReference type="ARBA" id="ARBA00022737"/>
    </source>
</evidence>
<sequence>MAASLQVDGESTCCQQMVGNCNSESPLSTNETPSQTKCLCSSNYVNKIIRVTTRQKQRIKINNFANLLNLCDHNGGIKLDQNPEIVSKQMFCRNSDQDCPGEDQPPTCPCCHCPCGQTSSQQECVYLKYCGPLVTFPFAPASNMSLRQRASDTDSKSLIGEPVGFRTTPSGSQMADNQPLEDSGKMGDGIYADEAQGIRRSSSTKITTGLSNIVSKYPYAILGAVLLSPLLLLGDYDSPSKFYPQSLFSLPPVSNESASNQDNNGIDGGKPGLSGSLQNSDKEKSLNENSAVYRNKIGGNIDRQNGGPYSVSGSGDNGELGAPGNLGRPVSDAPNSYRDQGQNQDSQGKWSNANSGDQNGRDGNIEPNSRDNKFGYNDSPRSMNSAGSESDSSEGYNSNKDDSEASSGKSSRSDSVYRNDAMTAPTKFKGGVGTNTGGDSNDPSRGNYGGVGSGSGRSDSVYPTAGIIAASKFKVGSGTDSRGDSNDPNRVNYGGVGSGNGRSDSVYPNDAIKDPSQFKGGSGIDSTGNSNDPNMGNNGGVGSESARSESGYPNDGTKAPPQFKGGSGIESRGDSNDPNRGNYGGVGSGSGRSDSVYPNDAIKDPSQLKGGYGTDSRGDSNDPNRVNYGGVGSGSGRSDSVYPNDAIKDPSQLRGGSGTDSSGDSNDPKSYVNKQLSKLEQYIIERKMQTSCGFTGLNLFENGITRQSGGKCSPEFVLPLLGGLPFEDLVTDMRTNNRLPILGEELNLPEHYCKADTTLRVTPLTHLDFPALTGSFNSDGSLEEHVRKDADLHLDIHSREKDFASKATSCEIINGTKQDRCGSEISKLEEIEEERAKMERTLVMDLLLIFHGCNGTIIRSNDNNCFAFYTDENKLHPAQKTVALRLCPIGVCYKIIKGKLFSPSRGQCFEALKHWFQEQLREFDRMVLTLEQMMKGQASEDDLNKYRKIVAFGLDGISLHQLECLFFDSKKILRAITNMLSNIKPGISGGQLCSILHEFTHHGDPEIQEFAYRTLAYVSRPIYKMIGTWIFVGTFHDNFDEFFIKVDPKCVAENMWRKKFSLKTEMIPSFISSTEANIIFRAGKNLNFLLEVCQTSNVFHDKTRLFQMYKDLDIESTLKDSDQLFLDLIKTACTVTSDRVLQEIVTNEKLFENLHTIKYYLLQGQGDFFQMFVKKARARLVQPAKSMNFQDFQETLQLALVGATHFASKEYLDRVFVTRAPYSETLKIWDVFCLEYKTSYCLQQILTADCMAIYSRIFTFLWQSLRVETVLKTIWTEKKTLSKKLLETIPEIRPIVFKNNFLIGEFNNFVTQVRYYAMSEAVETEWQNFSETLMRMTCLEDIISAHEKFLDILNIRCLQNRAANKILLLLESVYDKIFKMEKYHSEFSERVSREFLRRSNTISTWSVEMNELIKRDFMKYIEEANSTIQSLQSSSRELIQDFLLAAENYIDTQNSNINLSGFCYRVDFNNFYTDRSVKLKEAKLLKHRLSEVNLCPGVSVLLPSINPPGDSRTRDNPKGRSTSGRPRGIDRICWNICCQQSKWPSPLAVSLIGSALSDTSVLLKHELAYCLGQMGNDKALPCLNAVLANEDEDPMVRHEAGEALGAIGKPESKEILSKYAEHPCQEIAETCQLALKRIQEAESDTVVDDSIYKTNDPAFSMKSRESADASNIAELQDLLLDPKTSLYNRYKAMFTLRNIGNEPAIRALCEGLKDSTSALFRHEIAFVLGQMQSPYSTEALAECLAKLDENEMVRHECAEALGAIGTPESRQVLEKYLEDSRQVVKESVYVALDICDYEQSGSFQYADGLLR</sequence>
<feature type="region of interest" description="Disordered" evidence="5">
    <location>
        <begin position="253"/>
        <end position="671"/>
    </location>
</feature>
<keyword evidence="2" id="KW-0677">Repeat</keyword>
<evidence type="ECO:0000259" key="6">
    <source>
        <dbReference type="Pfam" id="PF04130"/>
    </source>
</evidence>